<reference evidence="5" key="1">
    <citation type="journal article" date="2021" name="PeerJ">
        <title>Extensive microbial diversity within the chicken gut microbiome revealed by metagenomics and culture.</title>
        <authorList>
            <person name="Gilroy R."/>
            <person name="Ravi A."/>
            <person name="Getino M."/>
            <person name="Pursley I."/>
            <person name="Horton D.L."/>
            <person name="Alikhan N.F."/>
            <person name="Baker D."/>
            <person name="Gharbi K."/>
            <person name="Hall N."/>
            <person name="Watson M."/>
            <person name="Adriaenssens E.M."/>
            <person name="Foster-Nyarko E."/>
            <person name="Jarju S."/>
            <person name="Secka A."/>
            <person name="Antonio M."/>
            <person name="Oren A."/>
            <person name="Chaudhuri R.R."/>
            <person name="La Ragione R."/>
            <person name="Hildebrand F."/>
            <person name="Pallen M.J."/>
        </authorList>
    </citation>
    <scope>NUCLEOTIDE SEQUENCE</scope>
    <source>
        <strain evidence="5">CHK121-7720</strain>
    </source>
</reference>
<dbReference type="GO" id="GO:0008047">
    <property type="term" value="F:enzyme activator activity"/>
    <property type="evidence" value="ECO:0007669"/>
    <property type="project" value="InterPro"/>
</dbReference>
<dbReference type="SUPFAM" id="SSF53163">
    <property type="entry name" value="HybD-like"/>
    <property type="match status" value="1"/>
</dbReference>
<accession>A0A921MRU6</accession>
<dbReference type="PANTHER" id="PTHR30302:SF1">
    <property type="entry name" value="HYDROGENASE 2 MATURATION PROTEASE"/>
    <property type="match status" value="1"/>
</dbReference>
<keyword evidence="2 5" id="KW-0645">Protease</keyword>
<name>A0A921MRU6_9BACT</name>
<dbReference type="InterPro" id="IPR023430">
    <property type="entry name" value="Pept_HybD-like_dom_sf"/>
</dbReference>
<evidence type="ECO:0000313" key="6">
    <source>
        <dbReference type="Proteomes" id="UP000757103"/>
    </source>
</evidence>
<dbReference type="InterPro" id="IPR000671">
    <property type="entry name" value="Peptidase_A31"/>
</dbReference>
<dbReference type="PRINTS" id="PR00446">
    <property type="entry name" value="HYDRGNUPTAKE"/>
</dbReference>
<comment type="similarity">
    <text evidence="1">Belongs to the peptidase A31 family.</text>
</comment>
<keyword evidence="3" id="KW-0064">Aspartyl protease</keyword>
<sequence length="174" mass="19290">MKRNENKPIAANPANEPILVLGIGNLVLNDEGIGIHIVHTLSQMELPRGVDVLDGGTGGLALLETLQSYPRVILVDAALDNRPAGTIRRLSPRYSRDYPPLLSAHEIGLKEMIDAMLLLGQAPQIELLAVSVRNCHRLGMHLSPEIRRAIPQILQLVFEIIKDLRHGRYPIRIE</sequence>
<evidence type="ECO:0000256" key="1">
    <source>
        <dbReference type="ARBA" id="ARBA00006814"/>
    </source>
</evidence>
<dbReference type="Proteomes" id="UP000757103">
    <property type="component" value="Unassembled WGS sequence"/>
</dbReference>
<proteinExistence type="inferred from homology"/>
<keyword evidence="4" id="KW-0378">Hydrolase</keyword>
<organism evidence="5 6">
    <name type="scientific">Barnesiella viscericola</name>
    <dbReference type="NCBI Taxonomy" id="397865"/>
    <lineage>
        <taxon>Bacteria</taxon>
        <taxon>Pseudomonadati</taxon>
        <taxon>Bacteroidota</taxon>
        <taxon>Bacteroidia</taxon>
        <taxon>Bacteroidales</taxon>
        <taxon>Barnesiellaceae</taxon>
        <taxon>Barnesiella</taxon>
    </lineage>
</organism>
<dbReference type="GO" id="GO:0004190">
    <property type="term" value="F:aspartic-type endopeptidase activity"/>
    <property type="evidence" value="ECO:0007669"/>
    <property type="project" value="UniProtKB-KW"/>
</dbReference>
<dbReference type="NCBIfam" id="TIGR00072">
    <property type="entry name" value="hydrog_prot"/>
    <property type="match status" value="1"/>
</dbReference>
<evidence type="ECO:0000256" key="2">
    <source>
        <dbReference type="ARBA" id="ARBA00022670"/>
    </source>
</evidence>
<evidence type="ECO:0000256" key="4">
    <source>
        <dbReference type="ARBA" id="ARBA00022801"/>
    </source>
</evidence>
<evidence type="ECO:0000313" key="5">
    <source>
        <dbReference type="EMBL" id="HJG88961.1"/>
    </source>
</evidence>
<dbReference type="Gene3D" id="3.40.50.1450">
    <property type="entry name" value="HybD-like"/>
    <property type="match status" value="1"/>
</dbReference>
<dbReference type="EMBL" id="DYUD01000017">
    <property type="protein sequence ID" value="HJG88961.1"/>
    <property type="molecule type" value="Genomic_DNA"/>
</dbReference>
<protein>
    <submittedName>
        <fullName evidence="5">Hydrogenase maturation protease</fullName>
    </submittedName>
</protein>
<gene>
    <name evidence="5" type="ORF">K8U91_05745</name>
</gene>
<dbReference type="RefSeq" id="WP_272961304.1">
    <property type="nucleotide sequence ID" value="NZ_CAKMIC010000009.1"/>
</dbReference>
<evidence type="ECO:0000256" key="3">
    <source>
        <dbReference type="ARBA" id="ARBA00022750"/>
    </source>
</evidence>
<dbReference type="Pfam" id="PF01750">
    <property type="entry name" value="HycI"/>
    <property type="match status" value="1"/>
</dbReference>
<dbReference type="AlphaFoldDB" id="A0A921MRU6"/>
<comment type="caution">
    <text evidence="5">The sequence shown here is derived from an EMBL/GenBank/DDBJ whole genome shotgun (WGS) entry which is preliminary data.</text>
</comment>
<dbReference type="GO" id="GO:0016485">
    <property type="term" value="P:protein processing"/>
    <property type="evidence" value="ECO:0007669"/>
    <property type="project" value="TreeGrafter"/>
</dbReference>
<dbReference type="PANTHER" id="PTHR30302">
    <property type="entry name" value="HYDROGENASE 1 MATURATION PROTEASE"/>
    <property type="match status" value="1"/>
</dbReference>
<reference evidence="5" key="2">
    <citation type="submission" date="2021-09" db="EMBL/GenBank/DDBJ databases">
        <authorList>
            <person name="Gilroy R."/>
        </authorList>
    </citation>
    <scope>NUCLEOTIDE SEQUENCE</scope>
    <source>
        <strain evidence="5">CHK121-7720</strain>
    </source>
</reference>